<dbReference type="STRING" id="52247.A0A4T0WUI2"/>
<name>A0A4T0WUI2_9ASCO</name>
<dbReference type="OrthoDB" id="16516at2759"/>
<gene>
    <name evidence="4" type="ORF">CANINC_005062</name>
</gene>
<dbReference type="PROSITE" id="PS50235">
    <property type="entry name" value="USP_3"/>
    <property type="match status" value="1"/>
</dbReference>
<dbReference type="Pfam" id="PF13423">
    <property type="entry name" value="UCH_1"/>
    <property type="match status" value="1"/>
</dbReference>
<dbReference type="PANTHER" id="PTHR15728">
    <property type="entry name" value="DEADENYLATION COMPLEX CATALYTIC SUBUNIT PAN2"/>
    <property type="match status" value="1"/>
</dbReference>
<dbReference type="Gene3D" id="3.30.420.10">
    <property type="entry name" value="Ribonuclease H-like superfamily/Ribonuclease H"/>
    <property type="match status" value="1"/>
</dbReference>
<organism evidence="4 5">
    <name type="scientific">Pichia inconspicua</name>
    <dbReference type="NCBI Taxonomy" id="52247"/>
    <lineage>
        <taxon>Eukaryota</taxon>
        <taxon>Fungi</taxon>
        <taxon>Dikarya</taxon>
        <taxon>Ascomycota</taxon>
        <taxon>Saccharomycotina</taxon>
        <taxon>Pichiomycetes</taxon>
        <taxon>Pichiales</taxon>
        <taxon>Pichiaceae</taxon>
        <taxon>Pichia</taxon>
    </lineage>
</organism>
<dbReference type="Proteomes" id="UP000307173">
    <property type="component" value="Unassembled WGS sequence"/>
</dbReference>
<feature type="compositionally biased region" description="Basic and acidic residues" evidence="2">
    <location>
        <begin position="428"/>
        <end position="437"/>
    </location>
</feature>
<dbReference type="InterPro" id="IPR028889">
    <property type="entry name" value="USP"/>
</dbReference>
<dbReference type="InterPro" id="IPR015943">
    <property type="entry name" value="WD40/YVTN_repeat-like_dom_sf"/>
</dbReference>
<dbReference type="InterPro" id="IPR038765">
    <property type="entry name" value="Papain-like_cys_pep_sf"/>
</dbReference>
<dbReference type="InterPro" id="IPR028881">
    <property type="entry name" value="PAN2_UCH_dom"/>
</dbReference>
<dbReference type="Pfam" id="PF20770">
    <property type="entry name" value="PAN2_N"/>
    <property type="match status" value="1"/>
</dbReference>
<dbReference type="InterPro" id="IPR036322">
    <property type="entry name" value="WD40_repeat_dom_sf"/>
</dbReference>
<dbReference type="SUPFAM" id="SSF53098">
    <property type="entry name" value="Ribonuclease H-like"/>
    <property type="match status" value="1"/>
</dbReference>
<keyword evidence="5" id="KW-1185">Reference proteome</keyword>
<protein>
    <recommendedName>
        <fullName evidence="3">USP domain-containing protein</fullName>
    </recommendedName>
</protein>
<dbReference type="CDD" id="cd06143">
    <property type="entry name" value="PAN2_exo"/>
    <property type="match status" value="1"/>
</dbReference>
<reference evidence="4 5" key="1">
    <citation type="journal article" date="2019" name="Front. Genet.">
        <title>Whole-Genome Sequencing of the Opportunistic Yeast Pathogen Candida inconspicua Uncovers Its Hybrid Origin.</title>
        <authorList>
            <person name="Mixao V."/>
            <person name="Hansen A.P."/>
            <person name="Saus E."/>
            <person name="Boekhout T."/>
            <person name="Lass-Florl C."/>
            <person name="Gabaldon T."/>
        </authorList>
    </citation>
    <scope>NUCLEOTIDE SEQUENCE [LARGE SCALE GENOMIC DNA]</scope>
    <source>
        <strain evidence="4 5">CBS 180</strain>
    </source>
</reference>
<proteinExistence type="predicted"/>
<comment type="caution">
    <text evidence="4">The sequence shown here is derived from an EMBL/GenBank/DDBJ whole genome shotgun (WGS) entry which is preliminary data.</text>
</comment>
<feature type="domain" description="USP" evidence="3">
    <location>
        <begin position="482"/>
        <end position="814"/>
    </location>
</feature>
<dbReference type="GO" id="GO:0000289">
    <property type="term" value="P:nuclear-transcribed mRNA poly(A) tail shortening"/>
    <property type="evidence" value="ECO:0007669"/>
    <property type="project" value="TreeGrafter"/>
</dbReference>
<evidence type="ECO:0000313" key="5">
    <source>
        <dbReference type="Proteomes" id="UP000307173"/>
    </source>
</evidence>
<dbReference type="InterPro" id="IPR012337">
    <property type="entry name" value="RNaseH-like_sf"/>
</dbReference>
<evidence type="ECO:0000256" key="1">
    <source>
        <dbReference type="ARBA" id="ARBA00022574"/>
    </source>
</evidence>
<dbReference type="InterPro" id="IPR048841">
    <property type="entry name" value="PAN2_N"/>
</dbReference>
<dbReference type="Gene3D" id="3.90.70.10">
    <property type="entry name" value="Cysteine proteinases"/>
    <property type="match status" value="1"/>
</dbReference>
<dbReference type="InterPro" id="IPR013520">
    <property type="entry name" value="Ribonucl_H"/>
</dbReference>
<dbReference type="Gene3D" id="2.130.10.10">
    <property type="entry name" value="YVTN repeat-like/Quinoprotein amine dehydrogenase"/>
    <property type="match status" value="1"/>
</dbReference>
<dbReference type="SUPFAM" id="SSF54001">
    <property type="entry name" value="Cysteine proteinases"/>
    <property type="match status" value="1"/>
</dbReference>
<dbReference type="GO" id="GO:0000932">
    <property type="term" value="C:P-body"/>
    <property type="evidence" value="ECO:0007669"/>
    <property type="project" value="TreeGrafter"/>
</dbReference>
<evidence type="ECO:0000256" key="2">
    <source>
        <dbReference type="SAM" id="MobiDB-lite"/>
    </source>
</evidence>
<dbReference type="GO" id="GO:0031251">
    <property type="term" value="C:PAN complex"/>
    <property type="evidence" value="ECO:0007669"/>
    <property type="project" value="TreeGrafter"/>
</dbReference>
<keyword evidence="1" id="KW-0853">WD repeat</keyword>
<dbReference type="InterPro" id="IPR050785">
    <property type="entry name" value="PAN2-PAN3_catalytic_subunit"/>
</dbReference>
<dbReference type="SMART" id="SM00479">
    <property type="entry name" value="EXOIII"/>
    <property type="match status" value="1"/>
</dbReference>
<dbReference type="EMBL" id="SELW01000684">
    <property type="protein sequence ID" value="TID12963.1"/>
    <property type="molecule type" value="Genomic_DNA"/>
</dbReference>
<dbReference type="InterPro" id="IPR036397">
    <property type="entry name" value="RNaseH_sf"/>
</dbReference>
<dbReference type="GO" id="GO:0003676">
    <property type="term" value="F:nucleic acid binding"/>
    <property type="evidence" value="ECO:0007669"/>
    <property type="project" value="InterPro"/>
</dbReference>
<evidence type="ECO:0000313" key="4">
    <source>
        <dbReference type="EMBL" id="TID12963.1"/>
    </source>
</evidence>
<dbReference type="SUPFAM" id="SSF50978">
    <property type="entry name" value="WD40 repeat-like"/>
    <property type="match status" value="1"/>
</dbReference>
<sequence>MVSALRFDDSHSLLWVADSRGYMASYTGKNLQSYTSVKAHDGPVLKILNHKKGVFSLSFDSIRLGTVEGITLCNIRSEELKGLNSMSYTSNTQTELFVGGDAEATGSRIFKIDTINHTISGSFHYPHSIVMMETNYKYVIIGRADGHVDILDPKSTRILESFSCHLSGLSKISVKENSLVTAGFSIKKGQFIPDSFICHIDLKSLTVQKSVAFPAGASAVLHHPTCPGVILASSSMGHFNFIDLHNPTKITIFQADITAYITAIDFASSGCFFAFVDASHSLHLWSRSDVSPNSDFALYNGPLSLPSIVDEPIPPSNQLISSESPLNLIKVPPFITPLLSAWPPNMVFKVGTTPKPIDPEILRSSEVVNGLLIARYNKDKFGARNLANEYKRISKTVTEGVNVPKFISERDDSDEEDGNLSFDSSRPSTKDTKKEDSMTQNIFDVESHTGDVPNAYKQLSIIYSKFGVDDFDFDYYNKTQYSGLEVNSNRSFLNPIIQLYRNIAPIFNVALLSLSHDATEKVNLLMELGYLFDMMHKSHGRHCATANFEIALASLPEIQQLGLNTDNSVVRDDFKQRRMVQIFNRFLLERLARDECHLFEYDCPKLFNEVCGIHAETSIYSNFCSLTHKKDALYYYIDINSLPPPPLVPISLTILNYLEASMNKHAQQQINCENCHLQHPVNASLIIGSNLSPILVLNLNLSNQQLNEIRYLDGWLVREFYYAKSPLGTPVLRQSFIAGVDRQKRYELVGYTAQITNRNNESHMITYSKIREKPGSPGKWFLFNDFLVMEVSEEEVLNVSHWWKKPVTMVYKEFGIGDEFKPEIFKTHLNTSILYKNKLIPGNSNTEIVSKSLDPDEEIVPGTLVALDAEFIELSPAEYEFKSNGTKTLVRPPKLLLAKISVVRGSGPKEGECFIDDYIATNEKIHDYKTEFSGIVEGDLTSGVSDKPLVCLQVAYRKIWLLLNLGCVFVGHWLSGDFRMINIYIPPAQVRDTGLCFYLKKEKRKLGLKFLAHYVLDKEVQKENHDSIEDAITSLSLYKEYLRLKETGQLESVLFKLYLEGQMNGFKVPTAVTLKTSDTTNTNIE</sequence>
<dbReference type="GO" id="GO:0004535">
    <property type="term" value="F:poly(A)-specific ribonuclease activity"/>
    <property type="evidence" value="ECO:0007669"/>
    <property type="project" value="TreeGrafter"/>
</dbReference>
<feature type="region of interest" description="Disordered" evidence="2">
    <location>
        <begin position="409"/>
        <end position="437"/>
    </location>
</feature>
<accession>A0A4T0WUI2</accession>
<dbReference type="AlphaFoldDB" id="A0A4T0WUI2"/>
<dbReference type="PANTHER" id="PTHR15728:SF0">
    <property type="entry name" value="PAN2-PAN3 DEADENYLATION COMPLEX CATALYTIC SUBUNIT PAN2"/>
    <property type="match status" value="1"/>
</dbReference>
<evidence type="ECO:0000259" key="3">
    <source>
        <dbReference type="PROSITE" id="PS50235"/>
    </source>
</evidence>